<dbReference type="AlphaFoldDB" id="A0A2J7ZMK9"/>
<reference evidence="1 2" key="1">
    <citation type="journal article" date="2017" name="Mol. Biol. Evol.">
        <title>The 4-celled Tetrabaena socialis nuclear genome reveals the essential components for genetic control of cell number at the origin of multicellularity in the volvocine lineage.</title>
        <authorList>
            <person name="Featherston J."/>
            <person name="Arakaki Y."/>
            <person name="Hanschen E.R."/>
            <person name="Ferris P.J."/>
            <person name="Michod R.E."/>
            <person name="Olson B.J.S.C."/>
            <person name="Nozaki H."/>
            <person name="Durand P.M."/>
        </authorList>
    </citation>
    <scope>NUCLEOTIDE SEQUENCE [LARGE SCALE GENOMIC DNA]</scope>
    <source>
        <strain evidence="1 2">NIES-571</strain>
    </source>
</reference>
<accession>A0A2J7ZMK9</accession>
<dbReference type="Proteomes" id="UP000236333">
    <property type="component" value="Unassembled WGS sequence"/>
</dbReference>
<protein>
    <recommendedName>
        <fullName evidence="3">Ankyrin repeat domain-containing protein</fullName>
    </recommendedName>
</protein>
<dbReference type="OrthoDB" id="545688at2759"/>
<gene>
    <name evidence="1" type="ORF">TSOC_012599</name>
</gene>
<sequence>MVETLGAAVALTADVFVRAARSGNAELLAWLHERAGPPPGPVRACSEEQLEWLAEHGCPMWVGGME</sequence>
<dbReference type="EMBL" id="PGGS01000875">
    <property type="protein sequence ID" value="PNH01505.1"/>
    <property type="molecule type" value="Genomic_DNA"/>
</dbReference>
<proteinExistence type="predicted"/>
<evidence type="ECO:0000313" key="2">
    <source>
        <dbReference type="Proteomes" id="UP000236333"/>
    </source>
</evidence>
<evidence type="ECO:0008006" key="3">
    <source>
        <dbReference type="Google" id="ProtNLM"/>
    </source>
</evidence>
<name>A0A2J7ZMK9_9CHLO</name>
<organism evidence="1 2">
    <name type="scientific">Tetrabaena socialis</name>
    <dbReference type="NCBI Taxonomy" id="47790"/>
    <lineage>
        <taxon>Eukaryota</taxon>
        <taxon>Viridiplantae</taxon>
        <taxon>Chlorophyta</taxon>
        <taxon>core chlorophytes</taxon>
        <taxon>Chlorophyceae</taxon>
        <taxon>CS clade</taxon>
        <taxon>Chlamydomonadales</taxon>
        <taxon>Tetrabaenaceae</taxon>
        <taxon>Tetrabaena</taxon>
    </lineage>
</organism>
<comment type="caution">
    <text evidence="1">The sequence shown here is derived from an EMBL/GenBank/DDBJ whole genome shotgun (WGS) entry which is preliminary data.</text>
</comment>
<keyword evidence="2" id="KW-1185">Reference proteome</keyword>
<evidence type="ECO:0000313" key="1">
    <source>
        <dbReference type="EMBL" id="PNH01505.1"/>
    </source>
</evidence>